<dbReference type="EMBL" id="BMHL01000001">
    <property type="protein sequence ID" value="GGC24473.1"/>
    <property type="molecule type" value="Genomic_DNA"/>
</dbReference>
<keyword evidence="2" id="KW-1185">Reference proteome</keyword>
<evidence type="ECO:0000313" key="1">
    <source>
        <dbReference type="EMBL" id="GGC24473.1"/>
    </source>
</evidence>
<reference evidence="2" key="1">
    <citation type="journal article" date="2019" name="Int. J. Syst. Evol. Microbiol.">
        <title>The Global Catalogue of Microorganisms (GCM) 10K type strain sequencing project: providing services to taxonomists for standard genome sequencing and annotation.</title>
        <authorList>
            <consortium name="The Broad Institute Genomics Platform"/>
            <consortium name="The Broad Institute Genome Sequencing Center for Infectious Disease"/>
            <person name="Wu L."/>
            <person name="Ma J."/>
        </authorList>
    </citation>
    <scope>NUCLEOTIDE SEQUENCE [LARGE SCALE GENOMIC DNA]</scope>
    <source>
        <strain evidence="2">CGMCC 1.15103</strain>
    </source>
</reference>
<gene>
    <name evidence="1" type="ORF">GCM10011400_08560</name>
</gene>
<evidence type="ECO:0008006" key="3">
    <source>
        <dbReference type="Google" id="ProtNLM"/>
    </source>
</evidence>
<dbReference type="Proteomes" id="UP000602004">
    <property type="component" value="Unassembled WGS sequence"/>
</dbReference>
<sequence length="147" mass="16505">MVELPHCETRAQLIFESLQPPIELRCGWIDRVGGATVGRYATYSLTVTAKRIRHAACFFDSRAEEILNMQTVSITIDSADRIAFERIYWKCVKEARPKQPGELVLSFDLPAAQFVARSTVYRGVSAWLLDNYLSGALQDEGMAFDVG</sequence>
<protein>
    <recommendedName>
        <fullName evidence="3">Polyketide cyclase</fullName>
    </recommendedName>
</protein>
<comment type="caution">
    <text evidence="1">The sequence shown here is derived from an EMBL/GenBank/DDBJ whole genome shotgun (WGS) entry which is preliminary data.</text>
</comment>
<organism evidence="1 2">
    <name type="scientific">Paraburkholderia caffeinilytica</name>
    <dbReference type="NCBI Taxonomy" id="1761016"/>
    <lineage>
        <taxon>Bacteria</taxon>
        <taxon>Pseudomonadati</taxon>
        <taxon>Pseudomonadota</taxon>
        <taxon>Betaproteobacteria</taxon>
        <taxon>Burkholderiales</taxon>
        <taxon>Burkholderiaceae</taxon>
        <taxon>Paraburkholderia</taxon>
    </lineage>
</organism>
<name>A0ABQ1LJ77_9BURK</name>
<proteinExistence type="predicted"/>
<evidence type="ECO:0000313" key="2">
    <source>
        <dbReference type="Proteomes" id="UP000602004"/>
    </source>
</evidence>
<dbReference type="RefSeq" id="WP_115780133.1">
    <property type="nucleotide sequence ID" value="NZ_BMHL01000001.1"/>
</dbReference>
<accession>A0ABQ1LJ77</accession>